<dbReference type="GO" id="GO:0016020">
    <property type="term" value="C:membrane"/>
    <property type="evidence" value="ECO:0007669"/>
    <property type="project" value="UniProtKB-SubCell"/>
</dbReference>
<dbReference type="SUPFAM" id="SSF53448">
    <property type="entry name" value="Nucleotide-diphospho-sugar transferases"/>
    <property type="match status" value="1"/>
</dbReference>
<evidence type="ECO:0000256" key="7">
    <source>
        <dbReference type="ARBA" id="ARBA00022989"/>
    </source>
</evidence>
<reference evidence="11" key="1">
    <citation type="submission" date="2020-05" db="EMBL/GenBank/DDBJ databases">
        <title>Phylogenomic resolution of chytrid fungi.</title>
        <authorList>
            <person name="Stajich J.E."/>
            <person name="Amses K."/>
            <person name="Simmons R."/>
            <person name="Seto K."/>
            <person name="Myers J."/>
            <person name="Bonds A."/>
            <person name="Quandt C.A."/>
            <person name="Barry K."/>
            <person name="Liu P."/>
            <person name="Grigoriev I."/>
            <person name="Longcore J.E."/>
            <person name="James T.Y."/>
        </authorList>
    </citation>
    <scope>NUCLEOTIDE SEQUENCE</scope>
    <source>
        <strain evidence="11">JEL0513</strain>
    </source>
</reference>
<dbReference type="Pfam" id="PF11051">
    <property type="entry name" value="Mannosyl_trans3"/>
    <property type="match status" value="1"/>
</dbReference>
<keyword evidence="4" id="KW-0808">Transferase</keyword>
<dbReference type="InterPro" id="IPR022751">
    <property type="entry name" value="Alpha_mannosyltransferase"/>
</dbReference>
<evidence type="ECO:0000256" key="2">
    <source>
        <dbReference type="ARBA" id="ARBA00009105"/>
    </source>
</evidence>
<sequence>MTEKHLLTKCKKFWLTATITLVALILVVSEIFIFELDQVHFTPANLDQIPDTTIEIMQLKFLDYLNGEMESAPTTFHSIYKYFSVNSGSNDNQRLFGGSLVNDTAFDPLNIWPYLYGFARQASDLNYDLSDFHQMVLFARSHYITHKILHDTPESLVLQLYKVSPEETIQQFKVELNSIALKLQNTLYPWISETFPTIRDMQNSLAKDSIGIAMTCGNTHFYHAQHLILSFRRFFNITLPVEIFYAGTNDLSPGKIAALSAMPNVTLLNLRNFFPAQTHYGSGWSFKPYAILASRFQHVLFMDPDVAFLKSPVSILSSSLYRRNGLVFFRDRKAHTPGRVEAVRLLKKMNPIMLSNYALGDSYVHADEPGHESWSNEEMESGFIPVDKKNTGVLFSLILAAKMNGLKEREAVFYKAAHGDKESFWFATESLRVPYEFINAYSGAIGIAETDGENKSKICSGKHLHVDESLEPFWFHDGGVLDDYREYRPPNFKFSELTHVAMHVNVSMDEVPWTRHINCLHRPNNQVFPLNEEQKGLINDYKELFRNQIRHVDN</sequence>
<evidence type="ECO:0000256" key="8">
    <source>
        <dbReference type="ARBA" id="ARBA00023136"/>
    </source>
</evidence>
<feature type="transmembrane region" description="Helical" evidence="10">
    <location>
        <begin position="12"/>
        <end position="34"/>
    </location>
</feature>
<dbReference type="GO" id="GO:0006493">
    <property type="term" value="P:protein O-linked glycosylation"/>
    <property type="evidence" value="ECO:0007669"/>
    <property type="project" value="TreeGrafter"/>
</dbReference>
<accession>A0AAD5SZC4</accession>
<gene>
    <name evidence="11" type="ORF">HK100_003940</name>
</gene>
<evidence type="ECO:0000256" key="9">
    <source>
        <dbReference type="ARBA" id="ARBA00023180"/>
    </source>
</evidence>
<evidence type="ECO:0000313" key="12">
    <source>
        <dbReference type="Proteomes" id="UP001211907"/>
    </source>
</evidence>
<evidence type="ECO:0000256" key="3">
    <source>
        <dbReference type="ARBA" id="ARBA00022676"/>
    </source>
</evidence>
<comment type="similarity">
    <text evidence="2">Belongs to the MNN1/MNT family.</text>
</comment>
<evidence type="ECO:0000256" key="10">
    <source>
        <dbReference type="SAM" id="Phobius"/>
    </source>
</evidence>
<protein>
    <submittedName>
        <fullName evidence="11">Uncharacterized protein</fullName>
    </submittedName>
</protein>
<keyword evidence="5 10" id="KW-0812">Transmembrane</keyword>
<dbReference type="GO" id="GO:0000033">
    <property type="term" value="F:alpha-1,3-mannosyltransferase activity"/>
    <property type="evidence" value="ECO:0007669"/>
    <property type="project" value="TreeGrafter"/>
</dbReference>
<name>A0AAD5SZC4_9FUNG</name>
<evidence type="ECO:0000256" key="5">
    <source>
        <dbReference type="ARBA" id="ARBA00022692"/>
    </source>
</evidence>
<dbReference type="PANTHER" id="PTHR31392">
    <property type="entry name" value="ALPHA-1,3-MANNOSYLTRANSFERASE MNN1-RELATED"/>
    <property type="match status" value="1"/>
</dbReference>
<dbReference type="AlphaFoldDB" id="A0AAD5SZC4"/>
<keyword evidence="9" id="KW-0325">Glycoprotein</keyword>
<evidence type="ECO:0000256" key="4">
    <source>
        <dbReference type="ARBA" id="ARBA00022679"/>
    </source>
</evidence>
<dbReference type="GO" id="GO:0005794">
    <property type="term" value="C:Golgi apparatus"/>
    <property type="evidence" value="ECO:0007669"/>
    <property type="project" value="TreeGrafter"/>
</dbReference>
<comment type="subcellular location">
    <subcellularLocation>
        <location evidence="1">Membrane</location>
        <topology evidence="1">Single-pass type II membrane protein</topology>
    </subcellularLocation>
</comment>
<dbReference type="EMBL" id="JADGJH010002018">
    <property type="protein sequence ID" value="KAJ3105128.1"/>
    <property type="molecule type" value="Genomic_DNA"/>
</dbReference>
<evidence type="ECO:0000256" key="6">
    <source>
        <dbReference type="ARBA" id="ARBA00022968"/>
    </source>
</evidence>
<keyword evidence="3" id="KW-0328">Glycosyltransferase</keyword>
<keyword evidence="7 10" id="KW-1133">Transmembrane helix</keyword>
<comment type="caution">
    <text evidence="11">The sequence shown here is derived from an EMBL/GenBank/DDBJ whole genome shotgun (WGS) entry which is preliminary data.</text>
</comment>
<proteinExistence type="inferred from homology"/>
<dbReference type="InterPro" id="IPR029044">
    <property type="entry name" value="Nucleotide-diphossugar_trans"/>
</dbReference>
<organism evidence="11 12">
    <name type="scientific">Physocladia obscura</name>
    <dbReference type="NCBI Taxonomy" id="109957"/>
    <lineage>
        <taxon>Eukaryota</taxon>
        <taxon>Fungi</taxon>
        <taxon>Fungi incertae sedis</taxon>
        <taxon>Chytridiomycota</taxon>
        <taxon>Chytridiomycota incertae sedis</taxon>
        <taxon>Chytridiomycetes</taxon>
        <taxon>Chytridiales</taxon>
        <taxon>Chytriomycetaceae</taxon>
        <taxon>Physocladia</taxon>
    </lineage>
</organism>
<keyword evidence="12" id="KW-1185">Reference proteome</keyword>
<keyword evidence="6" id="KW-0735">Signal-anchor</keyword>
<dbReference type="Proteomes" id="UP001211907">
    <property type="component" value="Unassembled WGS sequence"/>
</dbReference>
<keyword evidence="8 10" id="KW-0472">Membrane</keyword>
<evidence type="ECO:0000313" key="11">
    <source>
        <dbReference type="EMBL" id="KAJ3105128.1"/>
    </source>
</evidence>
<evidence type="ECO:0000256" key="1">
    <source>
        <dbReference type="ARBA" id="ARBA00004606"/>
    </source>
</evidence>
<dbReference type="PANTHER" id="PTHR31392:SF1">
    <property type="entry name" value="ALPHA-1,3-MANNOSYLTRANSFERASE MNN1-RELATED"/>
    <property type="match status" value="1"/>
</dbReference>